<accession>A0ACB7YL02</accession>
<gene>
    <name evidence="1" type="ORF">Vadar_011240</name>
</gene>
<proteinExistence type="predicted"/>
<name>A0ACB7YL02_9ERIC</name>
<comment type="caution">
    <text evidence="1">The sequence shown here is derived from an EMBL/GenBank/DDBJ whole genome shotgun (WGS) entry which is preliminary data.</text>
</comment>
<protein>
    <submittedName>
        <fullName evidence="1">Uncharacterized protein</fullName>
    </submittedName>
</protein>
<dbReference type="EMBL" id="CM037161">
    <property type="protein sequence ID" value="KAH7854193.1"/>
    <property type="molecule type" value="Genomic_DNA"/>
</dbReference>
<evidence type="ECO:0000313" key="1">
    <source>
        <dbReference type="EMBL" id="KAH7854193.1"/>
    </source>
</evidence>
<reference evidence="1 2" key="1">
    <citation type="journal article" date="2021" name="Hortic Res">
        <title>High-quality reference genome and annotation aids understanding of berry development for evergreen blueberry (Vaccinium darrowii).</title>
        <authorList>
            <person name="Yu J."/>
            <person name="Hulse-Kemp A.M."/>
            <person name="Babiker E."/>
            <person name="Staton M."/>
        </authorList>
    </citation>
    <scope>NUCLEOTIDE SEQUENCE [LARGE SCALE GENOMIC DNA]</scope>
    <source>
        <strain evidence="2">cv. NJ 8807/NJ 8810</strain>
        <tissue evidence="1">Young leaf</tissue>
    </source>
</reference>
<keyword evidence="2" id="KW-1185">Reference proteome</keyword>
<evidence type="ECO:0000313" key="2">
    <source>
        <dbReference type="Proteomes" id="UP000828048"/>
    </source>
</evidence>
<dbReference type="Proteomes" id="UP000828048">
    <property type="component" value="Chromosome 11"/>
</dbReference>
<sequence>MVLRFIRRLSILLVTLPGDIPMFYLLMKKCVLTILRICSEKKAFWLVEKACLKLRHELDTDAEENDLDTDEYLLCRALVELEEIKKEKDTGKRFWIPRLKKEYQDSMDKWDRFMRKSKPIVTWRMREESQTKYCCYSTYSCRGSKPLDWWLLCGSEPPLQGLESRLADRLIGQDHVSFLINQALSRQKSGTRPIGSFLFLCGSDYGESDSASRLFGAPSSGEECGAGRSLTEAVKKRPFGVILLDNVDRAHPAVIDLLIEILRHGRVLDGQRNTVYFTNTLIVMTSNVVGYEFHPWGCKCMWNSRECPMKDELNHEPPDQKHRCRYVSLLMEARKYFKPELFEKLDEVIAFESVSPDQFMSVCRLQLRDIASFITGRRLIVYPSESASRHFVSESIRAPVGKAMKLLLEENVVPLLFDMLENKEIDDMLVLYVDVLVGTEELSYRSEKRGSCVEDLFLKHFNESLKEFRIIYRKEKERVNKIYLLRRDFFTLMNLLNAKAVVDFRCVADTVQKLLNAVDVLLSNAVDALWIPNQCILETSNCSKEETESIDKERPSKRPINQVQSLGMLLASRVVGQNQAIDVVAEALLKSILAPHDPPHRPTMSLLFLGLGSVGLADLVRSLAENFVSDDGMDLVIDVDLSKYIDSDSLFRLLYGPLELSISHSQYGFALLELVQMRPHSILVFSQVEQAHISVFSALLSVLDQGTLCDFEGHVVDFRRTVVIFASDMGNSKVLAQLVGHAYPYDSSVEVMQQKKRGFRSELLNRMDEIVFFNPFARKQLRKVARLSMRRLHLEDHTPFALCSAIRILFTAANDPVFKRVPEAMENTVSFLAKGLINCGSNAH</sequence>
<organism evidence="1 2">
    <name type="scientific">Vaccinium darrowii</name>
    <dbReference type="NCBI Taxonomy" id="229202"/>
    <lineage>
        <taxon>Eukaryota</taxon>
        <taxon>Viridiplantae</taxon>
        <taxon>Streptophyta</taxon>
        <taxon>Embryophyta</taxon>
        <taxon>Tracheophyta</taxon>
        <taxon>Spermatophyta</taxon>
        <taxon>Magnoliopsida</taxon>
        <taxon>eudicotyledons</taxon>
        <taxon>Gunneridae</taxon>
        <taxon>Pentapetalae</taxon>
        <taxon>asterids</taxon>
        <taxon>Ericales</taxon>
        <taxon>Ericaceae</taxon>
        <taxon>Vaccinioideae</taxon>
        <taxon>Vaccinieae</taxon>
        <taxon>Vaccinium</taxon>
    </lineage>
</organism>